<dbReference type="EMBL" id="JAZBJO010000045">
    <property type="protein sequence ID" value="MEE4598262.1"/>
    <property type="molecule type" value="Genomic_DNA"/>
</dbReference>
<dbReference type="RefSeq" id="WP_330815498.1">
    <property type="nucleotide sequence ID" value="NZ_JAZBJO010000045.1"/>
</dbReference>
<reference evidence="1 2" key="1">
    <citation type="submission" date="2023-11" db="EMBL/GenBank/DDBJ databases">
        <title>30 novel species of actinomycetes from the DSMZ collection.</title>
        <authorList>
            <person name="Nouioui I."/>
        </authorList>
    </citation>
    <scope>NUCLEOTIDE SEQUENCE [LARGE SCALE GENOMIC DNA]</scope>
    <source>
        <strain evidence="1 2">DSM 41524</strain>
    </source>
</reference>
<name>A0ABU7QA29_9ACTN</name>
<organism evidence="1 2">
    <name type="scientific">Streptomyces asiaticus subsp. ignotus</name>
    <dbReference type="NCBI Taxonomy" id="3098222"/>
    <lineage>
        <taxon>Bacteria</taxon>
        <taxon>Bacillati</taxon>
        <taxon>Actinomycetota</taxon>
        <taxon>Actinomycetes</taxon>
        <taxon>Kitasatosporales</taxon>
        <taxon>Streptomycetaceae</taxon>
        <taxon>Streptomyces</taxon>
        <taxon>Streptomyces violaceusniger group</taxon>
    </lineage>
</organism>
<dbReference type="Proteomes" id="UP001354709">
    <property type="component" value="Unassembled WGS sequence"/>
</dbReference>
<proteinExistence type="predicted"/>
<gene>
    <name evidence="1" type="ORF">V2J94_41575</name>
</gene>
<sequence>MTRIEPNPHSPYADADPDARHLLPSPIFFPDPQPGALALAACLRLAVVPAETLRAVHTIPDGVFPEGMCDACINAFHAEMAGRDVVDDRPCQTCSACGSSTRHDGLCALCRQEAHARWWAEQAAASTTGEPRPTA</sequence>
<comment type="caution">
    <text evidence="1">The sequence shown here is derived from an EMBL/GenBank/DDBJ whole genome shotgun (WGS) entry which is preliminary data.</text>
</comment>
<evidence type="ECO:0000313" key="2">
    <source>
        <dbReference type="Proteomes" id="UP001354709"/>
    </source>
</evidence>
<keyword evidence="2" id="KW-1185">Reference proteome</keyword>
<protein>
    <recommendedName>
        <fullName evidence="3">4Fe-4S Wbl-type domain-containing protein</fullName>
    </recommendedName>
</protein>
<evidence type="ECO:0000313" key="1">
    <source>
        <dbReference type="EMBL" id="MEE4598262.1"/>
    </source>
</evidence>
<evidence type="ECO:0008006" key="3">
    <source>
        <dbReference type="Google" id="ProtNLM"/>
    </source>
</evidence>
<accession>A0ABU7QA29</accession>